<keyword evidence="1" id="KW-0012">Acyltransferase</keyword>
<keyword evidence="2" id="KW-1185">Reference proteome</keyword>
<proteinExistence type="predicted"/>
<accession>A0ABD1H0U5</accession>
<gene>
    <name evidence="1" type="primary">UBC4</name>
    <name evidence="1" type="ORF">AAHA92_17880</name>
</gene>
<reference evidence="1 2" key="1">
    <citation type="submission" date="2024-06" db="EMBL/GenBank/DDBJ databases">
        <title>A chromosome level genome sequence of Diviner's sage (Salvia divinorum).</title>
        <authorList>
            <person name="Ford S.A."/>
            <person name="Ro D.-K."/>
            <person name="Ness R.W."/>
            <person name="Phillips M.A."/>
        </authorList>
    </citation>
    <scope>NUCLEOTIDE SEQUENCE [LARGE SCALE GENOMIC DNA]</scope>
    <source>
        <strain evidence="1">SAF-2024a</strain>
        <tissue evidence="1">Leaf</tissue>
    </source>
</reference>
<dbReference type="GO" id="GO:0061631">
    <property type="term" value="F:ubiquitin conjugating enzyme activity"/>
    <property type="evidence" value="ECO:0007669"/>
    <property type="project" value="UniProtKB-EC"/>
</dbReference>
<dbReference type="EC" id="2.3.2.23" evidence="1"/>
<dbReference type="Proteomes" id="UP001567538">
    <property type="component" value="Unassembled WGS sequence"/>
</dbReference>
<protein>
    <submittedName>
        <fullName evidence="1">Ubiquitin-conjugating enzyme E2 4</fullName>
        <ecNumber evidence="1">2.3.2.23</ecNumber>
    </submittedName>
</protein>
<evidence type="ECO:0000313" key="1">
    <source>
        <dbReference type="EMBL" id="KAL1549839.1"/>
    </source>
</evidence>
<comment type="caution">
    <text evidence="1">The sequence shown here is derived from an EMBL/GenBank/DDBJ whole genome shotgun (WGS) entry which is preliminary data.</text>
</comment>
<evidence type="ECO:0000313" key="2">
    <source>
        <dbReference type="Proteomes" id="UP001567538"/>
    </source>
</evidence>
<dbReference type="EMBL" id="JBEAFC010000007">
    <property type="protein sequence ID" value="KAL1549839.1"/>
    <property type="molecule type" value="Genomic_DNA"/>
</dbReference>
<sequence length="92" mass="10738">MSSPSKRREMDLMKLMMSDYKVEMMNDGMQEFYVHFHGPADTGEVHKFNFGFLMNLHISVTTDEFNSGKKEAILAFYCGRWSISWRGVEDKS</sequence>
<organism evidence="1 2">
    <name type="scientific">Salvia divinorum</name>
    <name type="common">Maria pastora</name>
    <name type="synonym">Diviner's sage</name>
    <dbReference type="NCBI Taxonomy" id="28513"/>
    <lineage>
        <taxon>Eukaryota</taxon>
        <taxon>Viridiplantae</taxon>
        <taxon>Streptophyta</taxon>
        <taxon>Embryophyta</taxon>
        <taxon>Tracheophyta</taxon>
        <taxon>Spermatophyta</taxon>
        <taxon>Magnoliopsida</taxon>
        <taxon>eudicotyledons</taxon>
        <taxon>Gunneridae</taxon>
        <taxon>Pentapetalae</taxon>
        <taxon>asterids</taxon>
        <taxon>lamiids</taxon>
        <taxon>Lamiales</taxon>
        <taxon>Lamiaceae</taxon>
        <taxon>Nepetoideae</taxon>
        <taxon>Mentheae</taxon>
        <taxon>Salviinae</taxon>
        <taxon>Salvia</taxon>
        <taxon>Salvia subgen. Calosphace</taxon>
    </lineage>
</organism>
<keyword evidence="1" id="KW-0808">Transferase</keyword>
<name>A0ABD1H0U5_SALDI</name>
<dbReference type="AlphaFoldDB" id="A0ABD1H0U5"/>